<dbReference type="EMBL" id="UINC01199909">
    <property type="protein sequence ID" value="SVE18561.1"/>
    <property type="molecule type" value="Genomic_DNA"/>
</dbReference>
<name>A0A383BFG1_9ZZZZ</name>
<dbReference type="PANTHER" id="PTHR30545">
    <property type="entry name" value="SUGAR FERMENTATION STIMULATION PROTEIN A"/>
    <property type="match status" value="1"/>
</dbReference>
<organism evidence="3">
    <name type="scientific">marine metagenome</name>
    <dbReference type="NCBI Taxonomy" id="408172"/>
    <lineage>
        <taxon>unclassified sequences</taxon>
        <taxon>metagenomes</taxon>
        <taxon>ecological metagenomes</taxon>
    </lineage>
</organism>
<accession>A0A383BFG1</accession>
<dbReference type="AlphaFoldDB" id="A0A383BFG1"/>
<dbReference type="GO" id="GO:0003677">
    <property type="term" value="F:DNA binding"/>
    <property type="evidence" value="ECO:0007669"/>
    <property type="project" value="InterPro"/>
</dbReference>
<reference evidence="3" key="1">
    <citation type="submission" date="2018-05" db="EMBL/GenBank/DDBJ databases">
        <authorList>
            <person name="Lanie J.A."/>
            <person name="Ng W.-L."/>
            <person name="Kazmierczak K.M."/>
            <person name="Andrzejewski T.M."/>
            <person name="Davidsen T.M."/>
            <person name="Wayne K.J."/>
            <person name="Tettelin H."/>
            <person name="Glass J.I."/>
            <person name="Rusch D."/>
            <person name="Podicherti R."/>
            <person name="Tsui H.-C.T."/>
            <person name="Winkler M.E."/>
        </authorList>
    </citation>
    <scope>NUCLEOTIDE SEQUENCE</scope>
</reference>
<dbReference type="InterPro" id="IPR041465">
    <property type="entry name" value="SfsA_N"/>
</dbReference>
<protein>
    <recommendedName>
        <fullName evidence="4">Sugar fermentation stimulation protein C-terminal domain-containing protein</fullName>
    </recommendedName>
</protein>
<dbReference type="Gene3D" id="3.40.1350.60">
    <property type="match status" value="1"/>
</dbReference>
<feature type="domain" description="Sugar fermentation stimulation protein C-terminal" evidence="1">
    <location>
        <begin position="44"/>
        <end position="106"/>
    </location>
</feature>
<feature type="non-terminal residue" evidence="3">
    <location>
        <position position="107"/>
    </location>
</feature>
<dbReference type="Gene3D" id="2.40.50.580">
    <property type="match status" value="1"/>
</dbReference>
<sequence>MTNCLEQGAPVWLSHSVNPARKTQYTFELLRTTPGYYIGINTLRANDLVGEGLNRNVIPGLQGYSGYDREVRVNSGRLDFRLFSTRVDSKSREDCFVEVKSVTLLES</sequence>
<evidence type="ECO:0000259" key="2">
    <source>
        <dbReference type="Pfam" id="PF17746"/>
    </source>
</evidence>
<dbReference type="InterPro" id="IPR005224">
    <property type="entry name" value="SfsA"/>
</dbReference>
<dbReference type="PANTHER" id="PTHR30545:SF2">
    <property type="entry name" value="SUGAR FERMENTATION STIMULATION PROTEIN A"/>
    <property type="match status" value="1"/>
</dbReference>
<feature type="domain" description="SfsA N-terminal OB" evidence="2">
    <location>
        <begin position="1"/>
        <end position="40"/>
    </location>
</feature>
<dbReference type="InterPro" id="IPR040452">
    <property type="entry name" value="SfsA_C"/>
</dbReference>
<evidence type="ECO:0008006" key="4">
    <source>
        <dbReference type="Google" id="ProtNLM"/>
    </source>
</evidence>
<dbReference type="Pfam" id="PF17746">
    <property type="entry name" value="SfsA_N"/>
    <property type="match status" value="1"/>
</dbReference>
<evidence type="ECO:0000259" key="1">
    <source>
        <dbReference type="Pfam" id="PF03749"/>
    </source>
</evidence>
<evidence type="ECO:0000313" key="3">
    <source>
        <dbReference type="EMBL" id="SVE18561.1"/>
    </source>
</evidence>
<gene>
    <name evidence="3" type="ORF">METZ01_LOCUS471415</name>
</gene>
<dbReference type="Pfam" id="PF03749">
    <property type="entry name" value="SfsA"/>
    <property type="match status" value="1"/>
</dbReference>
<proteinExistence type="predicted"/>